<protein>
    <submittedName>
        <fullName evidence="2">Uncharacterized protein</fullName>
    </submittedName>
</protein>
<dbReference type="PATRIC" id="fig|243090.15.peg.5661"/>
<sequence>MVLNVNHPPKNKTRDQTLGRNQIMPTDCRNSADAAVRPTNESHVKRCRASQVDHTEQRE</sequence>
<organism evidence="2 3">
    <name type="scientific">Rhodopirellula baltica (strain DSM 10527 / NCIMB 13988 / SH1)</name>
    <dbReference type="NCBI Taxonomy" id="243090"/>
    <lineage>
        <taxon>Bacteria</taxon>
        <taxon>Pseudomonadati</taxon>
        <taxon>Planctomycetota</taxon>
        <taxon>Planctomycetia</taxon>
        <taxon>Pirellulales</taxon>
        <taxon>Pirellulaceae</taxon>
        <taxon>Rhodopirellula</taxon>
    </lineage>
</organism>
<dbReference type="HOGENOM" id="CLU_3122035_0_0_0"/>
<dbReference type="STRING" id="243090.RB11685"/>
<proteinExistence type="predicted"/>
<reference evidence="2 3" key="1">
    <citation type="journal article" date="2003" name="Proc. Natl. Acad. Sci. U.S.A.">
        <title>Complete genome sequence of the marine planctomycete Pirellula sp. strain 1.</title>
        <authorList>
            <person name="Gloeckner F.O."/>
            <person name="Kube M."/>
            <person name="Bauer M."/>
            <person name="Teeling H."/>
            <person name="Lombardot T."/>
            <person name="Ludwig W."/>
            <person name="Gade D."/>
            <person name="Beck A."/>
            <person name="Borzym K."/>
            <person name="Heitmann K."/>
            <person name="Rabus R."/>
            <person name="Schlesner H."/>
            <person name="Amann R."/>
            <person name="Reinhardt R."/>
        </authorList>
    </citation>
    <scope>NUCLEOTIDE SEQUENCE [LARGE SCALE GENOMIC DNA]</scope>
    <source>
        <strain evidence="3">DSM 10527 / NCIMB 13988 / SH1</strain>
    </source>
</reference>
<evidence type="ECO:0000313" key="2">
    <source>
        <dbReference type="EMBL" id="CAD79265.1"/>
    </source>
</evidence>
<gene>
    <name evidence="2" type="ordered locus">RB11685</name>
</gene>
<name>Q7UDZ0_RHOBA</name>
<dbReference type="Proteomes" id="UP000001025">
    <property type="component" value="Chromosome"/>
</dbReference>
<accession>Q7UDZ0</accession>
<evidence type="ECO:0000256" key="1">
    <source>
        <dbReference type="SAM" id="MobiDB-lite"/>
    </source>
</evidence>
<feature type="region of interest" description="Disordered" evidence="1">
    <location>
        <begin position="1"/>
        <end position="59"/>
    </location>
</feature>
<keyword evidence="3" id="KW-1185">Reference proteome</keyword>
<dbReference type="KEGG" id="rba:RB11685"/>
<dbReference type="InParanoid" id="Q7UDZ0"/>
<dbReference type="EMBL" id="BX294153">
    <property type="protein sequence ID" value="CAD79265.1"/>
    <property type="molecule type" value="Genomic_DNA"/>
</dbReference>
<dbReference type="EnsemblBacteria" id="CAD79265">
    <property type="protein sequence ID" value="CAD79265"/>
    <property type="gene ID" value="RB11685"/>
</dbReference>
<dbReference type="AlphaFoldDB" id="Q7UDZ0"/>
<evidence type="ECO:0000313" key="3">
    <source>
        <dbReference type="Proteomes" id="UP000001025"/>
    </source>
</evidence>